<keyword evidence="6 10" id="KW-0418">Kinase</keyword>
<dbReference type="Proteomes" id="UP000318590">
    <property type="component" value="Unassembled WGS sequence"/>
</dbReference>
<accession>A0A547PNK3</accession>
<feature type="domain" description="Histidine kinase" evidence="9">
    <location>
        <begin position="135"/>
        <end position="352"/>
    </location>
</feature>
<dbReference type="OrthoDB" id="9789238at2"/>
<name>A0A547PNK3_9RHOB</name>
<reference evidence="10 11" key="1">
    <citation type="submission" date="2019-06" db="EMBL/GenBank/DDBJ databases">
        <title>Paenimaribius caenipelagi gen. nov., sp. nov., isolated from a tidal flat.</title>
        <authorList>
            <person name="Yoon J.-H."/>
        </authorList>
    </citation>
    <scope>NUCLEOTIDE SEQUENCE [LARGE SCALE GENOMIC DNA]</scope>
    <source>
        <strain evidence="10 11">JBTF-M29</strain>
    </source>
</reference>
<dbReference type="Gene3D" id="3.30.565.10">
    <property type="entry name" value="Histidine kinase-like ATPase, C-terminal domain"/>
    <property type="match status" value="1"/>
</dbReference>
<dbReference type="PANTHER" id="PTHR43065">
    <property type="entry name" value="SENSOR HISTIDINE KINASE"/>
    <property type="match status" value="1"/>
</dbReference>
<proteinExistence type="predicted"/>
<evidence type="ECO:0000313" key="11">
    <source>
        <dbReference type="Proteomes" id="UP000318590"/>
    </source>
</evidence>
<dbReference type="AlphaFoldDB" id="A0A547PNK3"/>
<keyword evidence="5" id="KW-0547">Nucleotide-binding</keyword>
<dbReference type="Pfam" id="PF00512">
    <property type="entry name" value="HisKA"/>
    <property type="match status" value="1"/>
</dbReference>
<evidence type="ECO:0000313" key="10">
    <source>
        <dbReference type="EMBL" id="TRD15722.1"/>
    </source>
</evidence>
<dbReference type="PROSITE" id="PS50109">
    <property type="entry name" value="HIS_KIN"/>
    <property type="match status" value="1"/>
</dbReference>
<keyword evidence="8" id="KW-0902">Two-component regulatory system</keyword>
<gene>
    <name evidence="10" type="ORF">FEV53_15310</name>
</gene>
<dbReference type="SUPFAM" id="SSF55785">
    <property type="entry name" value="PYP-like sensor domain (PAS domain)"/>
    <property type="match status" value="1"/>
</dbReference>
<dbReference type="EMBL" id="VFSV01000035">
    <property type="protein sequence ID" value="TRD15722.1"/>
    <property type="molecule type" value="Genomic_DNA"/>
</dbReference>
<dbReference type="SUPFAM" id="SSF47384">
    <property type="entry name" value="Homodimeric domain of signal transducing histidine kinase"/>
    <property type="match status" value="1"/>
</dbReference>
<dbReference type="RefSeq" id="WP_142835674.1">
    <property type="nucleotide sequence ID" value="NZ_VFSV01000035.1"/>
</dbReference>
<sequence>MSDRDHQFWVSLPLPAVILGGEGRIVDINPSAEELLNSSSRSLSGHRLERRFETEVPLTEVFARVRESGAPVFMNGVRVKSEGRPPETCNLRVAPLVGQEGMLLLLITPLHLVERLHQADAARSSARSAVGMAEMLGHEIKNPLAGIAGAAQLLSMGLTGEDRELTDLIVEETRRIAALIDQVGQFGNLPAPSCRAVNLHDVLDRSRKTAGFGFAANMQFAENYDPSLPLAWVDPDQIQQVFLNLIRNASEVAGPEGGTITLRSFYDHGLRVRRVDGTGAAVPLQIEIADDGPGFAPGLLDQAFDPFVSGRENGTGLGLALVSKIMSDHDGMIGVTSVPGETRIRLSFPLAPQVLRVEE</sequence>
<evidence type="ECO:0000256" key="1">
    <source>
        <dbReference type="ARBA" id="ARBA00000085"/>
    </source>
</evidence>
<dbReference type="InterPro" id="IPR005467">
    <property type="entry name" value="His_kinase_dom"/>
</dbReference>
<keyword evidence="3" id="KW-0597">Phosphoprotein</keyword>
<dbReference type="Gene3D" id="1.10.287.130">
    <property type="match status" value="1"/>
</dbReference>
<dbReference type="GO" id="GO:0005524">
    <property type="term" value="F:ATP binding"/>
    <property type="evidence" value="ECO:0007669"/>
    <property type="project" value="UniProtKB-KW"/>
</dbReference>
<dbReference type="InterPro" id="IPR035965">
    <property type="entry name" value="PAS-like_dom_sf"/>
</dbReference>
<keyword evidence="4" id="KW-0808">Transferase</keyword>
<dbReference type="InterPro" id="IPR004358">
    <property type="entry name" value="Sig_transdc_His_kin-like_C"/>
</dbReference>
<dbReference type="PRINTS" id="PR00344">
    <property type="entry name" value="BCTRLSENSOR"/>
</dbReference>
<dbReference type="InterPro" id="IPR036097">
    <property type="entry name" value="HisK_dim/P_sf"/>
</dbReference>
<evidence type="ECO:0000256" key="4">
    <source>
        <dbReference type="ARBA" id="ARBA00022679"/>
    </source>
</evidence>
<evidence type="ECO:0000256" key="7">
    <source>
        <dbReference type="ARBA" id="ARBA00022840"/>
    </source>
</evidence>
<keyword evidence="11" id="KW-1185">Reference proteome</keyword>
<evidence type="ECO:0000256" key="5">
    <source>
        <dbReference type="ARBA" id="ARBA00022741"/>
    </source>
</evidence>
<dbReference type="GO" id="GO:0000155">
    <property type="term" value="F:phosphorelay sensor kinase activity"/>
    <property type="evidence" value="ECO:0007669"/>
    <property type="project" value="InterPro"/>
</dbReference>
<keyword evidence="7" id="KW-0067">ATP-binding</keyword>
<comment type="catalytic activity">
    <reaction evidence="1">
        <text>ATP + protein L-histidine = ADP + protein N-phospho-L-histidine.</text>
        <dbReference type="EC" id="2.7.13.3"/>
    </reaction>
</comment>
<evidence type="ECO:0000256" key="6">
    <source>
        <dbReference type="ARBA" id="ARBA00022777"/>
    </source>
</evidence>
<dbReference type="InterPro" id="IPR003594">
    <property type="entry name" value="HATPase_dom"/>
</dbReference>
<dbReference type="InterPro" id="IPR013656">
    <property type="entry name" value="PAS_4"/>
</dbReference>
<dbReference type="PANTHER" id="PTHR43065:SF10">
    <property type="entry name" value="PEROXIDE STRESS-ACTIVATED HISTIDINE KINASE MAK3"/>
    <property type="match status" value="1"/>
</dbReference>
<evidence type="ECO:0000256" key="3">
    <source>
        <dbReference type="ARBA" id="ARBA00022553"/>
    </source>
</evidence>
<evidence type="ECO:0000256" key="2">
    <source>
        <dbReference type="ARBA" id="ARBA00012438"/>
    </source>
</evidence>
<organism evidence="10 11">
    <name type="scientific">Palleronia caenipelagi</name>
    <dbReference type="NCBI Taxonomy" id="2489174"/>
    <lineage>
        <taxon>Bacteria</taxon>
        <taxon>Pseudomonadati</taxon>
        <taxon>Pseudomonadota</taxon>
        <taxon>Alphaproteobacteria</taxon>
        <taxon>Rhodobacterales</taxon>
        <taxon>Roseobacteraceae</taxon>
        <taxon>Palleronia</taxon>
    </lineage>
</organism>
<dbReference type="Pfam" id="PF02518">
    <property type="entry name" value="HATPase_c"/>
    <property type="match status" value="1"/>
</dbReference>
<dbReference type="SUPFAM" id="SSF55874">
    <property type="entry name" value="ATPase domain of HSP90 chaperone/DNA topoisomerase II/histidine kinase"/>
    <property type="match status" value="1"/>
</dbReference>
<protein>
    <recommendedName>
        <fullName evidence="2">histidine kinase</fullName>
        <ecNumber evidence="2">2.7.13.3</ecNumber>
    </recommendedName>
</protein>
<dbReference type="SMART" id="SM00387">
    <property type="entry name" value="HATPase_c"/>
    <property type="match status" value="1"/>
</dbReference>
<dbReference type="InterPro" id="IPR003661">
    <property type="entry name" value="HisK_dim/P_dom"/>
</dbReference>
<dbReference type="SMART" id="SM00388">
    <property type="entry name" value="HisKA"/>
    <property type="match status" value="1"/>
</dbReference>
<dbReference type="Gene3D" id="3.30.450.20">
    <property type="entry name" value="PAS domain"/>
    <property type="match status" value="1"/>
</dbReference>
<evidence type="ECO:0000259" key="9">
    <source>
        <dbReference type="PROSITE" id="PS50109"/>
    </source>
</evidence>
<dbReference type="EC" id="2.7.13.3" evidence="2"/>
<dbReference type="InterPro" id="IPR036890">
    <property type="entry name" value="HATPase_C_sf"/>
</dbReference>
<dbReference type="Pfam" id="PF08448">
    <property type="entry name" value="PAS_4"/>
    <property type="match status" value="1"/>
</dbReference>
<comment type="caution">
    <text evidence="10">The sequence shown here is derived from an EMBL/GenBank/DDBJ whole genome shotgun (WGS) entry which is preliminary data.</text>
</comment>
<dbReference type="CDD" id="cd00082">
    <property type="entry name" value="HisKA"/>
    <property type="match status" value="1"/>
</dbReference>
<evidence type="ECO:0000256" key="8">
    <source>
        <dbReference type="ARBA" id="ARBA00023012"/>
    </source>
</evidence>